<comment type="similarity">
    <text evidence="2">Belongs to the glycosyl hydrolase 3 family.</text>
</comment>
<dbReference type="PANTHER" id="PTHR30480">
    <property type="entry name" value="BETA-HEXOSAMINIDASE-RELATED"/>
    <property type="match status" value="1"/>
</dbReference>
<dbReference type="OrthoDB" id="9786661at2"/>
<dbReference type="AlphaFoldDB" id="A0A8J2Z3Y9"/>
<comment type="catalytic activity">
    <reaction evidence="1">
        <text>Hydrolysis of terminal non-reducing N-acetyl-D-hexosamine residues in N-acetyl-beta-D-hexosaminides.</text>
        <dbReference type="EC" id="3.2.1.52"/>
    </reaction>
</comment>
<evidence type="ECO:0000313" key="7">
    <source>
        <dbReference type="EMBL" id="GGF94812.1"/>
    </source>
</evidence>
<dbReference type="InterPro" id="IPR050226">
    <property type="entry name" value="NagZ_Beta-hexosaminidase"/>
</dbReference>
<gene>
    <name evidence="7" type="primary">nagZ</name>
    <name evidence="7" type="ORF">GCM10010995_10040</name>
</gene>
<feature type="domain" description="Glycoside hydrolase family 3 N-terminal" evidence="6">
    <location>
        <begin position="23"/>
        <end position="300"/>
    </location>
</feature>
<evidence type="ECO:0000256" key="4">
    <source>
        <dbReference type="ARBA" id="ARBA00022801"/>
    </source>
</evidence>
<name>A0A8J2Z3Y9_9GAMM</name>
<proteinExistence type="inferred from homology"/>
<accession>A0A8J2Z3Y9</accession>
<dbReference type="Proteomes" id="UP000636949">
    <property type="component" value="Unassembled WGS sequence"/>
</dbReference>
<evidence type="ECO:0000313" key="8">
    <source>
        <dbReference type="Proteomes" id="UP000636949"/>
    </source>
</evidence>
<dbReference type="InterPro" id="IPR036962">
    <property type="entry name" value="Glyco_hydro_3_N_sf"/>
</dbReference>
<dbReference type="PANTHER" id="PTHR30480:SF13">
    <property type="entry name" value="BETA-HEXOSAMINIDASE"/>
    <property type="match status" value="1"/>
</dbReference>
<reference evidence="7" key="1">
    <citation type="journal article" date="2014" name="Int. J. Syst. Evol. Microbiol.">
        <title>Complete genome sequence of Corynebacterium casei LMG S-19264T (=DSM 44701T), isolated from a smear-ripened cheese.</title>
        <authorList>
            <consortium name="US DOE Joint Genome Institute (JGI-PGF)"/>
            <person name="Walter F."/>
            <person name="Albersmeier A."/>
            <person name="Kalinowski J."/>
            <person name="Ruckert C."/>
        </authorList>
    </citation>
    <scope>NUCLEOTIDE SEQUENCE</scope>
    <source>
        <strain evidence="7">CGMCC 1.15758</strain>
    </source>
</reference>
<sequence length="318" mass="36226">MHSNSITARFIIGVESTELSTHDINRLQNKHVIGVILFSRNFINSKQLKQLTAAIKSCRHDLVICVDQEGGRVQRFKSDQFTPLPSLYEIAQANDKTQLKQHVATLANELKHHGIDFSFTPVVDLYSKDSRVINTRAFAENADEVIHYTRQYIDTMHQYSLPSVLKHFPGHGSLAADSHTESVIDHRILSDIEQTDLLPFITLINEHKADSIMVAHLSYPQIDTEIASQSKFWLTTYLRQKTGFKGIIFSDDFGMAAATQTAKHPLENCQRFFDAGGDIALLCNEFTVMDEILDVFNNDSYCDDNSFNNRWQHFQQAF</sequence>
<evidence type="ECO:0000256" key="3">
    <source>
        <dbReference type="ARBA" id="ARBA00012663"/>
    </source>
</evidence>
<evidence type="ECO:0000256" key="1">
    <source>
        <dbReference type="ARBA" id="ARBA00001231"/>
    </source>
</evidence>
<keyword evidence="8" id="KW-1185">Reference proteome</keyword>
<keyword evidence="4" id="KW-0378">Hydrolase</keyword>
<evidence type="ECO:0000256" key="2">
    <source>
        <dbReference type="ARBA" id="ARBA00005336"/>
    </source>
</evidence>
<dbReference type="GO" id="GO:0005975">
    <property type="term" value="P:carbohydrate metabolic process"/>
    <property type="evidence" value="ECO:0007669"/>
    <property type="project" value="InterPro"/>
</dbReference>
<dbReference type="RefSeq" id="WP_157968204.1">
    <property type="nucleotide sequence ID" value="NZ_BMJS01000008.1"/>
</dbReference>
<dbReference type="SUPFAM" id="SSF51445">
    <property type="entry name" value="(Trans)glycosidases"/>
    <property type="match status" value="1"/>
</dbReference>
<keyword evidence="5" id="KW-0326">Glycosidase</keyword>
<reference evidence="7" key="2">
    <citation type="submission" date="2020-09" db="EMBL/GenBank/DDBJ databases">
        <authorList>
            <person name="Sun Q."/>
            <person name="Zhou Y."/>
        </authorList>
    </citation>
    <scope>NUCLEOTIDE SEQUENCE</scope>
    <source>
        <strain evidence="7">CGMCC 1.15758</strain>
    </source>
</reference>
<dbReference type="InterPro" id="IPR017853">
    <property type="entry name" value="GH"/>
</dbReference>
<evidence type="ECO:0000256" key="5">
    <source>
        <dbReference type="ARBA" id="ARBA00023295"/>
    </source>
</evidence>
<dbReference type="GO" id="GO:0009254">
    <property type="term" value="P:peptidoglycan turnover"/>
    <property type="evidence" value="ECO:0007669"/>
    <property type="project" value="TreeGrafter"/>
</dbReference>
<organism evidence="7 8">
    <name type="scientific">Cysteiniphilum litorale</name>
    <dbReference type="NCBI Taxonomy" id="2056700"/>
    <lineage>
        <taxon>Bacteria</taxon>
        <taxon>Pseudomonadati</taxon>
        <taxon>Pseudomonadota</taxon>
        <taxon>Gammaproteobacteria</taxon>
        <taxon>Thiotrichales</taxon>
        <taxon>Fastidiosibacteraceae</taxon>
        <taxon>Cysteiniphilum</taxon>
    </lineage>
</organism>
<dbReference type="InterPro" id="IPR001764">
    <property type="entry name" value="Glyco_hydro_3_N"/>
</dbReference>
<dbReference type="NCBIfam" id="NF003740">
    <property type="entry name" value="PRK05337.1"/>
    <property type="match status" value="1"/>
</dbReference>
<comment type="caution">
    <text evidence="7">The sequence shown here is derived from an EMBL/GenBank/DDBJ whole genome shotgun (WGS) entry which is preliminary data.</text>
</comment>
<dbReference type="GO" id="GO:0004563">
    <property type="term" value="F:beta-N-acetylhexosaminidase activity"/>
    <property type="evidence" value="ECO:0007669"/>
    <property type="project" value="UniProtKB-EC"/>
</dbReference>
<dbReference type="Gene3D" id="3.20.20.300">
    <property type="entry name" value="Glycoside hydrolase, family 3, N-terminal domain"/>
    <property type="match status" value="1"/>
</dbReference>
<evidence type="ECO:0000259" key="6">
    <source>
        <dbReference type="Pfam" id="PF00933"/>
    </source>
</evidence>
<dbReference type="Pfam" id="PF00933">
    <property type="entry name" value="Glyco_hydro_3"/>
    <property type="match status" value="1"/>
</dbReference>
<protein>
    <recommendedName>
        <fullName evidence="3">beta-N-acetylhexosaminidase</fullName>
        <ecNumber evidence="3">3.2.1.52</ecNumber>
    </recommendedName>
</protein>
<dbReference type="EMBL" id="BMJS01000008">
    <property type="protein sequence ID" value="GGF94812.1"/>
    <property type="molecule type" value="Genomic_DNA"/>
</dbReference>
<dbReference type="EC" id="3.2.1.52" evidence="3"/>